<name>B9TPS6_RICCO</name>
<dbReference type="Proteomes" id="UP000008311">
    <property type="component" value="Unassembled WGS sequence"/>
</dbReference>
<dbReference type="EMBL" id="EQ996715">
    <property type="protein sequence ID" value="EEF22138.1"/>
    <property type="molecule type" value="Genomic_DNA"/>
</dbReference>
<evidence type="ECO:0000313" key="2">
    <source>
        <dbReference type="Proteomes" id="UP000008311"/>
    </source>
</evidence>
<organism evidence="1 2">
    <name type="scientific">Ricinus communis</name>
    <name type="common">Castor bean</name>
    <dbReference type="NCBI Taxonomy" id="3988"/>
    <lineage>
        <taxon>Eukaryota</taxon>
        <taxon>Viridiplantae</taxon>
        <taxon>Streptophyta</taxon>
        <taxon>Embryophyta</taxon>
        <taxon>Tracheophyta</taxon>
        <taxon>Spermatophyta</taxon>
        <taxon>Magnoliopsida</taxon>
        <taxon>eudicotyledons</taxon>
        <taxon>Gunneridae</taxon>
        <taxon>Pentapetalae</taxon>
        <taxon>rosids</taxon>
        <taxon>fabids</taxon>
        <taxon>Malpighiales</taxon>
        <taxon>Euphorbiaceae</taxon>
        <taxon>Acalyphoideae</taxon>
        <taxon>Acalypheae</taxon>
        <taxon>Ricinus</taxon>
    </lineage>
</organism>
<accession>B9TPS6</accession>
<gene>
    <name evidence="1" type="ORF">RCOM_2082850</name>
</gene>
<proteinExistence type="predicted"/>
<sequence length="258" mass="26354">MVPAQAGDQRPALIEGQLVLGEHGVGAGAGPVARQVGRRRLVVAGQEDEGVDHRATAVGRVARVQEVDAVHVEAHQHLVLHAEQFMAEGGVGAVADLLLVVADLEVVAARHAARGGIEGIGLAVAPVALAREPVELVVHGDGIAGRPQRVEAGPLVVVLELGVVDVVVLAQGPAVEAPVDQRHALVALRRLAALVVRQGELQLGRDVQPQRTTDGQALALAARHEAVGGAVADVEAVRKLVVDRAAAAEGGLARGVGA</sequence>
<dbReference type="InParanoid" id="B9TPS6"/>
<reference evidence="2" key="1">
    <citation type="journal article" date="2010" name="Nat. Biotechnol.">
        <title>Draft genome sequence of the oilseed species Ricinus communis.</title>
        <authorList>
            <person name="Chan A.P."/>
            <person name="Crabtree J."/>
            <person name="Zhao Q."/>
            <person name="Lorenzi H."/>
            <person name="Orvis J."/>
            <person name="Puiu D."/>
            <person name="Melake-Berhan A."/>
            <person name="Jones K.M."/>
            <person name="Redman J."/>
            <person name="Chen G."/>
            <person name="Cahoon E.B."/>
            <person name="Gedil M."/>
            <person name="Stanke M."/>
            <person name="Haas B.J."/>
            <person name="Wortman J.R."/>
            <person name="Fraser-Liggett C.M."/>
            <person name="Ravel J."/>
            <person name="Rabinowicz P.D."/>
        </authorList>
    </citation>
    <scope>NUCLEOTIDE SEQUENCE [LARGE SCALE GENOMIC DNA]</scope>
    <source>
        <strain evidence="2">cv. Hale</strain>
    </source>
</reference>
<evidence type="ECO:0000313" key="1">
    <source>
        <dbReference type="EMBL" id="EEF22138.1"/>
    </source>
</evidence>
<feature type="non-terminal residue" evidence="1">
    <location>
        <position position="258"/>
    </location>
</feature>
<dbReference type="AlphaFoldDB" id="B9TPS6"/>
<protein>
    <submittedName>
        <fullName evidence="1">Uncharacterized protein</fullName>
    </submittedName>
</protein>
<keyword evidence="2" id="KW-1185">Reference proteome</keyword>